<keyword evidence="3" id="KW-1185">Reference proteome</keyword>
<evidence type="ECO:0000313" key="3">
    <source>
        <dbReference type="Proteomes" id="UP001597139"/>
    </source>
</evidence>
<sequence>MALIDSVIVFLVSLLIGALGIYVGARVVTDRDDYSYAIITALIGAVIWVVVAFFVGWIPFLGPLLALLAYVAVINARYPGGWLNAAAIAMIAWLASVIVLYILGVLGFASFEAIGVPGV</sequence>
<comment type="caution">
    <text evidence="2">The sequence shown here is derived from an EMBL/GenBank/DDBJ whole genome shotgun (WGS) entry which is preliminary data.</text>
</comment>
<gene>
    <name evidence="2" type="ORF">ACFSAU_14130</name>
</gene>
<name>A0ABD6BV11_9EURY</name>
<feature type="transmembrane region" description="Helical" evidence="1">
    <location>
        <begin position="6"/>
        <end position="24"/>
    </location>
</feature>
<keyword evidence="1" id="KW-0472">Membrane</keyword>
<dbReference type="EMBL" id="JBHUCZ010000012">
    <property type="protein sequence ID" value="MFD1568630.1"/>
    <property type="molecule type" value="Genomic_DNA"/>
</dbReference>
<keyword evidence="1" id="KW-0812">Transmembrane</keyword>
<evidence type="ECO:0000313" key="2">
    <source>
        <dbReference type="EMBL" id="MFD1568630.1"/>
    </source>
</evidence>
<protein>
    <recommendedName>
        <fullName evidence="4">Tripartite tricarboxylate transporter TctB family protein</fullName>
    </recommendedName>
</protein>
<dbReference type="AlphaFoldDB" id="A0ABD6BV11"/>
<dbReference type="RefSeq" id="WP_267648128.1">
    <property type="nucleotide sequence ID" value="NZ_JANHGR010000003.1"/>
</dbReference>
<feature type="transmembrane region" description="Helical" evidence="1">
    <location>
        <begin position="36"/>
        <end position="54"/>
    </location>
</feature>
<dbReference type="Proteomes" id="UP001597139">
    <property type="component" value="Unassembled WGS sequence"/>
</dbReference>
<accession>A0ABD6BV11</accession>
<keyword evidence="1" id="KW-1133">Transmembrane helix</keyword>
<proteinExistence type="predicted"/>
<evidence type="ECO:0000256" key="1">
    <source>
        <dbReference type="SAM" id="Phobius"/>
    </source>
</evidence>
<evidence type="ECO:0008006" key="4">
    <source>
        <dbReference type="Google" id="ProtNLM"/>
    </source>
</evidence>
<organism evidence="2 3">
    <name type="scientific">Halolamina litorea</name>
    <dbReference type="NCBI Taxonomy" id="1515593"/>
    <lineage>
        <taxon>Archaea</taxon>
        <taxon>Methanobacteriati</taxon>
        <taxon>Methanobacteriota</taxon>
        <taxon>Stenosarchaea group</taxon>
        <taxon>Halobacteria</taxon>
        <taxon>Halobacteriales</taxon>
        <taxon>Haloferacaceae</taxon>
    </lineage>
</organism>
<feature type="transmembrane region" description="Helical" evidence="1">
    <location>
        <begin position="85"/>
        <end position="109"/>
    </location>
</feature>
<reference evidence="2 3" key="1">
    <citation type="journal article" date="2019" name="Int. J. Syst. Evol. Microbiol.">
        <title>The Global Catalogue of Microorganisms (GCM) 10K type strain sequencing project: providing services to taxonomists for standard genome sequencing and annotation.</title>
        <authorList>
            <consortium name="The Broad Institute Genomics Platform"/>
            <consortium name="The Broad Institute Genome Sequencing Center for Infectious Disease"/>
            <person name="Wu L."/>
            <person name="Ma J."/>
        </authorList>
    </citation>
    <scope>NUCLEOTIDE SEQUENCE [LARGE SCALE GENOMIC DNA]</scope>
    <source>
        <strain evidence="2 3">CGMCC 1.12859</strain>
    </source>
</reference>
<feature type="transmembrane region" description="Helical" evidence="1">
    <location>
        <begin position="60"/>
        <end position="78"/>
    </location>
</feature>